<protein>
    <submittedName>
        <fullName evidence="1">Uncharacterized protein</fullName>
    </submittedName>
</protein>
<dbReference type="EMBL" id="LAZR01014639">
    <property type="protein sequence ID" value="KKM16595.1"/>
    <property type="molecule type" value="Genomic_DNA"/>
</dbReference>
<proteinExistence type="predicted"/>
<name>A0A0F9KMS3_9ZZZZ</name>
<evidence type="ECO:0000313" key="1">
    <source>
        <dbReference type="EMBL" id="KKM16595.1"/>
    </source>
</evidence>
<accession>A0A0F9KMS3</accession>
<reference evidence="1" key="1">
    <citation type="journal article" date="2015" name="Nature">
        <title>Complex archaea that bridge the gap between prokaryotes and eukaryotes.</title>
        <authorList>
            <person name="Spang A."/>
            <person name="Saw J.H."/>
            <person name="Jorgensen S.L."/>
            <person name="Zaremba-Niedzwiedzka K."/>
            <person name="Martijn J."/>
            <person name="Lind A.E."/>
            <person name="van Eijk R."/>
            <person name="Schleper C."/>
            <person name="Guy L."/>
            <person name="Ettema T.J."/>
        </authorList>
    </citation>
    <scope>NUCLEOTIDE SEQUENCE</scope>
</reference>
<gene>
    <name evidence="1" type="ORF">LCGC14_1684280</name>
</gene>
<organism evidence="1">
    <name type="scientific">marine sediment metagenome</name>
    <dbReference type="NCBI Taxonomy" id="412755"/>
    <lineage>
        <taxon>unclassified sequences</taxon>
        <taxon>metagenomes</taxon>
        <taxon>ecological metagenomes</taxon>
    </lineage>
</organism>
<dbReference type="AlphaFoldDB" id="A0A0F9KMS3"/>
<comment type="caution">
    <text evidence="1">The sequence shown here is derived from an EMBL/GenBank/DDBJ whole genome shotgun (WGS) entry which is preliminary data.</text>
</comment>
<sequence length="50" mass="5812">MSKDKHNDCGCCGNIIFNKLERSIYCKKCARHHIIISAKVRTQTEKRLGY</sequence>